<evidence type="ECO:0000313" key="2">
    <source>
        <dbReference type="EMBL" id="PON49285.1"/>
    </source>
</evidence>
<organism evidence="2 3">
    <name type="scientific">Trema orientale</name>
    <name type="common">Charcoal tree</name>
    <name type="synonym">Celtis orientalis</name>
    <dbReference type="NCBI Taxonomy" id="63057"/>
    <lineage>
        <taxon>Eukaryota</taxon>
        <taxon>Viridiplantae</taxon>
        <taxon>Streptophyta</taxon>
        <taxon>Embryophyta</taxon>
        <taxon>Tracheophyta</taxon>
        <taxon>Spermatophyta</taxon>
        <taxon>Magnoliopsida</taxon>
        <taxon>eudicotyledons</taxon>
        <taxon>Gunneridae</taxon>
        <taxon>Pentapetalae</taxon>
        <taxon>rosids</taxon>
        <taxon>fabids</taxon>
        <taxon>Rosales</taxon>
        <taxon>Cannabaceae</taxon>
        <taxon>Trema</taxon>
    </lineage>
</organism>
<evidence type="ECO:0000256" key="1">
    <source>
        <dbReference type="SAM" id="Phobius"/>
    </source>
</evidence>
<accession>A0A2P5BKH0</accession>
<keyword evidence="1" id="KW-0472">Membrane</keyword>
<dbReference type="InParanoid" id="A0A2P5BKH0"/>
<keyword evidence="1" id="KW-0812">Transmembrane</keyword>
<sequence>MKFEVSLPFQSNSFIWKACIPPKIKVFSLLLAMGKFNSLDILQKCKPYLAISSAWCVLFKMIDLWITNFFNKKICPLAACLSLVSVIKRVRCPSAWCVLFKMIDLEISFFFFFFLIYYLPLGCISLSGLYY</sequence>
<evidence type="ECO:0000313" key="3">
    <source>
        <dbReference type="Proteomes" id="UP000237000"/>
    </source>
</evidence>
<keyword evidence="1" id="KW-1133">Transmembrane helix</keyword>
<dbReference type="AlphaFoldDB" id="A0A2P5BKH0"/>
<proteinExistence type="predicted"/>
<keyword evidence="3" id="KW-1185">Reference proteome</keyword>
<name>A0A2P5BKH0_TREOI</name>
<gene>
    <name evidence="2" type="ORF">TorRG33x02_318010</name>
</gene>
<reference evidence="3" key="1">
    <citation type="submission" date="2016-06" db="EMBL/GenBank/DDBJ databases">
        <title>Parallel loss of symbiosis genes in relatives of nitrogen-fixing non-legume Parasponia.</title>
        <authorList>
            <person name="Van Velzen R."/>
            <person name="Holmer R."/>
            <person name="Bu F."/>
            <person name="Rutten L."/>
            <person name="Van Zeijl A."/>
            <person name="Liu W."/>
            <person name="Santuari L."/>
            <person name="Cao Q."/>
            <person name="Sharma T."/>
            <person name="Shen D."/>
            <person name="Roswanjaya Y."/>
            <person name="Wardhani T."/>
            <person name="Kalhor M.S."/>
            <person name="Jansen J."/>
            <person name="Van den Hoogen J."/>
            <person name="Gungor B."/>
            <person name="Hartog M."/>
            <person name="Hontelez J."/>
            <person name="Verver J."/>
            <person name="Yang W.-C."/>
            <person name="Schijlen E."/>
            <person name="Repin R."/>
            <person name="Schilthuizen M."/>
            <person name="Schranz E."/>
            <person name="Heidstra R."/>
            <person name="Miyata K."/>
            <person name="Fedorova E."/>
            <person name="Kohlen W."/>
            <person name="Bisseling T."/>
            <person name="Smit S."/>
            <person name="Geurts R."/>
        </authorList>
    </citation>
    <scope>NUCLEOTIDE SEQUENCE [LARGE SCALE GENOMIC DNA]</scope>
    <source>
        <strain evidence="3">cv. RG33-2</strain>
    </source>
</reference>
<dbReference type="Proteomes" id="UP000237000">
    <property type="component" value="Unassembled WGS sequence"/>
</dbReference>
<comment type="caution">
    <text evidence="2">The sequence shown here is derived from an EMBL/GenBank/DDBJ whole genome shotgun (WGS) entry which is preliminary data.</text>
</comment>
<feature type="transmembrane region" description="Helical" evidence="1">
    <location>
        <begin position="109"/>
        <end position="130"/>
    </location>
</feature>
<dbReference type="EMBL" id="JXTC01000504">
    <property type="protein sequence ID" value="PON49285.1"/>
    <property type="molecule type" value="Genomic_DNA"/>
</dbReference>
<protein>
    <submittedName>
        <fullName evidence="2">Uncharacterized protein</fullName>
    </submittedName>
</protein>